<accession>A0A1B7X1G0</accession>
<evidence type="ECO:0000313" key="1">
    <source>
        <dbReference type="EMBL" id="OBQ43163.1"/>
    </source>
</evidence>
<proteinExistence type="predicted"/>
<gene>
    <name evidence="1" type="ORF">AN484_13945</name>
</gene>
<dbReference type="AlphaFoldDB" id="A0A1B7X1G0"/>
<sequence>MNTLIVEQKYKEMTIKYLIDENINPLYPKQIKLKEPDIVVQVIGETGIPQKGTLDPEILCWCESSWYEFRANC</sequence>
<reference evidence="1 2" key="1">
    <citation type="submission" date="2015-09" db="EMBL/GenBank/DDBJ databases">
        <title>Aphanizomenon flos-aquae WA102.</title>
        <authorList>
            <person name="Driscoll C."/>
        </authorList>
    </citation>
    <scope>NUCLEOTIDE SEQUENCE [LARGE SCALE GENOMIC DNA]</scope>
    <source>
        <strain evidence="1">WA102</strain>
    </source>
</reference>
<dbReference type="Proteomes" id="UP000092093">
    <property type="component" value="Unassembled WGS sequence"/>
</dbReference>
<protein>
    <submittedName>
        <fullName evidence="1">Uncharacterized protein</fullName>
    </submittedName>
</protein>
<evidence type="ECO:0000313" key="2">
    <source>
        <dbReference type="Proteomes" id="UP000092093"/>
    </source>
</evidence>
<comment type="caution">
    <text evidence="1">The sequence shown here is derived from an EMBL/GenBank/DDBJ whole genome shotgun (WGS) entry which is preliminary data.</text>
</comment>
<name>A0A1B7X1G0_APHFL</name>
<organism evidence="1 2">
    <name type="scientific">Aphanizomenon flos-aquae WA102</name>
    <dbReference type="NCBI Taxonomy" id="1710896"/>
    <lineage>
        <taxon>Bacteria</taxon>
        <taxon>Bacillati</taxon>
        <taxon>Cyanobacteriota</taxon>
        <taxon>Cyanophyceae</taxon>
        <taxon>Nostocales</taxon>
        <taxon>Aphanizomenonaceae</taxon>
        <taxon>Aphanizomenon</taxon>
    </lineage>
</organism>
<dbReference type="EMBL" id="LJOW01000067">
    <property type="protein sequence ID" value="OBQ43163.1"/>
    <property type="molecule type" value="Genomic_DNA"/>
</dbReference>